<dbReference type="InParanoid" id="A0A1X7UGR8"/>
<gene>
    <name evidence="3" type="primary">109583463</name>
</gene>
<evidence type="ECO:0000256" key="1">
    <source>
        <dbReference type="SAM" id="Phobius"/>
    </source>
</evidence>
<feature type="transmembrane region" description="Helical" evidence="1">
    <location>
        <begin position="101"/>
        <end position="120"/>
    </location>
</feature>
<organism evidence="3">
    <name type="scientific">Amphimedon queenslandica</name>
    <name type="common">Sponge</name>
    <dbReference type="NCBI Taxonomy" id="400682"/>
    <lineage>
        <taxon>Eukaryota</taxon>
        <taxon>Metazoa</taxon>
        <taxon>Porifera</taxon>
        <taxon>Demospongiae</taxon>
        <taxon>Heteroscleromorpha</taxon>
        <taxon>Haplosclerida</taxon>
        <taxon>Niphatidae</taxon>
        <taxon>Amphimedon</taxon>
    </lineage>
</organism>
<evidence type="ECO:0000313" key="3">
    <source>
        <dbReference type="EnsemblMetazoa" id="Aqu2.1.26845_001"/>
    </source>
</evidence>
<feature type="signal peptide" evidence="2">
    <location>
        <begin position="1"/>
        <end position="20"/>
    </location>
</feature>
<feature type="transmembrane region" description="Helical" evidence="1">
    <location>
        <begin position="127"/>
        <end position="146"/>
    </location>
</feature>
<proteinExistence type="predicted"/>
<keyword evidence="1" id="KW-1133">Transmembrane helix</keyword>
<feature type="transmembrane region" description="Helical" evidence="1">
    <location>
        <begin position="166"/>
        <end position="188"/>
    </location>
</feature>
<keyword evidence="4" id="KW-1185">Reference proteome</keyword>
<evidence type="ECO:0008006" key="5">
    <source>
        <dbReference type="Google" id="ProtNLM"/>
    </source>
</evidence>
<reference evidence="4" key="1">
    <citation type="journal article" date="2010" name="Nature">
        <title>The Amphimedon queenslandica genome and the evolution of animal complexity.</title>
        <authorList>
            <person name="Srivastava M."/>
            <person name="Simakov O."/>
            <person name="Chapman J."/>
            <person name="Fahey B."/>
            <person name="Gauthier M.E."/>
            <person name="Mitros T."/>
            <person name="Richards G.S."/>
            <person name="Conaco C."/>
            <person name="Dacre M."/>
            <person name="Hellsten U."/>
            <person name="Larroux C."/>
            <person name="Putnam N.H."/>
            <person name="Stanke M."/>
            <person name="Adamska M."/>
            <person name="Darling A."/>
            <person name="Degnan S.M."/>
            <person name="Oakley T.H."/>
            <person name="Plachetzki D.C."/>
            <person name="Zhai Y."/>
            <person name="Adamski M."/>
            <person name="Calcino A."/>
            <person name="Cummins S.F."/>
            <person name="Goodstein D.M."/>
            <person name="Harris C."/>
            <person name="Jackson D.J."/>
            <person name="Leys S.P."/>
            <person name="Shu S."/>
            <person name="Woodcroft B.J."/>
            <person name="Vervoort M."/>
            <person name="Kosik K.S."/>
            <person name="Manning G."/>
            <person name="Degnan B.M."/>
            <person name="Rokhsar D.S."/>
        </authorList>
    </citation>
    <scope>NUCLEOTIDE SEQUENCE [LARGE SCALE GENOMIC DNA]</scope>
</reference>
<reference evidence="3" key="2">
    <citation type="submission" date="2017-05" db="UniProtKB">
        <authorList>
            <consortium name="EnsemblMetazoa"/>
        </authorList>
    </citation>
    <scope>IDENTIFICATION</scope>
</reference>
<sequence>MATSLLPLIIILLLLSFTRPQHYKEEEKPLINYCIQDKDCNPEIFNNQNLSQYVQCSHEGLCHCSSCFILNTTRNQCYTLPDCTLYDNVTRTCYDIRKRQTIAIIYAAALAIGGAANFYIERWELAIPQAIIGILFTLMPLVAYCLKSGLDYEFDPYEYEGPVIKVSWSVLGVAWSLITLIMGAWYITDLVIFSLNKRIDGRGCPLR</sequence>
<name>A0A1X7UGR8_AMPQE</name>
<keyword evidence="1" id="KW-0812">Transmembrane</keyword>
<dbReference type="AlphaFoldDB" id="A0A1X7UGR8"/>
<dbReference type="OrthoDB" id="10228393at2759"/>
<feature type="chain" id="PRO_5010861101" description="TM2 domain-containing protein" evidence="2">
    <location>
        <begin position="21"/>
        <end position="207"/>
    </location>
</feature>
<evidence type="ECO:0000256" key="2">
    <source>
        <dbReference type="SAM" id="SignalP"/>
    </source>
</evidence>
<keyword evidence="2" id="KW-0732">Signal</keyword>
<evidence type="ECO:0000313" key="4">
    <source>
        <dbReference type="Proteomes" id="UP000007879"/>
    </source>
</evidence>
<keyword evidence="1" id="KW-0472">Membrane</keyword>
<dbReference type="Proteomes" id="UP000007879">
    <property type="component" value="Unassembled WGS sequence"/>
</dbReference>
<dbReference type="EnsemblMetazoa" id="XM_019998833.1">
    <property type="protein sequence ID" value="XP_019854392.1"/>
    <property type="gene ID" value="LOC109583463"/>
</dbReference>
<protein>
    <recommendedName>
        <fullName evidence="5">TM2 domain-containing protein</fullName>
    </recommendedName>
</protein>
<dbReference type="EnsemblMetazoa" id="Aqu2.1.26845_001">
    <property type="protein sequence ID" value="Aqu2.1.26845_001"/>
    <property type="gene ID" value="Aqu2.1.26845"/>
</dbReference>
<dbReference type="KEGG" id="aqu:109583463"/>
<accession>A0A1X7UGR8</accession>